<organism evidence="2 3">
    <name type="scientific">Coprinopsis marcescibilis</name>
    <name type="common">Agaric fungus</name>
    <name type="synonym">Psathyrella marcescibilis</name>
    <dbReference type="NCBI Taxonomy" id="230819"/>
    <lineage>
        <taxon>Eukaryota</taxon>
        <taxon>Fungi</taxon>
        <taxon>Dikarya</taxon>
        <taxon>Basidiomycota</taxon>
        <taxon>Agaricomycotina</taxon>
        <taxon>Agaricomycetes</taxon>
        <taxon>Agaricomycetidae</taxon>
        <taxon>Agaricales</taxon>
        <taxon>Agaricineae</taxon>
        <taxon>Psathyrellaceae</taxon>
        <taxon>Coprinopsis</taxon>
    </lineage>
</organism>
<evidence type="ECO:0000313" key="3">
    <source>
        <dbReference type="Proteomes" id="UP000307440"/>
    </source>
</evidence>
<sequence length="264" mass="29895">MGDRPILIAVTPDGRADAVHRGKDDVQYFVEPWVETMTMKEFIERIGKNTAESYYLQSQNGNLFSTEFLSTREPDSNEGDAASEFVPLQPDVPAEISWCSEALGKTPEAVNLWIGNNKSITSVHSDPYENIYTVIRGSKKFTLIPPTDGWCLNEKFYPHAQFSRSSPDAELEILPSPPGGPPVRWSSLPDRELDDALPVDVKPIHIDLKPGQTLYLPVGWWHQVYQSEETTIALNWWYDTETRGLSWAVLSTLREMAKVENNRQ</sequence>
<accession>A0A5C3L7S0</accession>
<dbReference type="PANTHER" id="PTHR12461:SF99">
    <property type="entry name" value="BIFUNCTIONAL PEPTIDASE AND (3S)-LYSYL HYDROXYLASE JMJD7"/>
    <property type="match status" value="1"/>
</dbReference>
<dbReference type="InterPro" id="IPR041667">
    <property type="entry name" value="Cupin_8"/>
</dbReference>
<keyword evidence="3" id="KW-1185">Reference proteome</keyword>
<dbReference type="Gene3D" id="2.60.120.10">
    <property type="entry name" value="Jelly Rolls"/>
    <property type="match status" value="1"/>
</dbReference>
<reference evidence="2 3" key="1">
    <citation type="journal article" date="2019" name="Nat. Ecol. Evol.">
        <title>Megaphylogeny resolves global patterns of mushroom evolution.</title>
        <authorList>
            <person name="Varga T."/>
            <person name="Krizsan K."/>
            <person name="Foldi C."/>
            <person name="Dima B."/>
            <person name="Sanchez-Garcia M."/>
            <person name="Sanchez-Ramirez S."/>
            <person name="Szollosi G.J."/>
            <person name="Szarkandi J.G."/>
            <person name="Papp V."/>
            <person name="Albert L."/>
            <person name="Andreopoulos W."/>
            <person name="Angelini C."/>
            <person name="Antonin V."/>
            <person name="Barry K.W."/>
            <person name="Bougher N.L."/>
            <person name="Buchanan P."/>
            <person name="Buyck B."/>
            <person name="Bense V."/>
            <person name="Catcheside P."/>
            <person name="Chovatia M."/>
            <person name="Cooper J."/>
            <person name="Damon W."/>
            <person name="Desjardin D."/>
            <person name="Finy P."/>
            <person name="Geml J."/>
            <person name="Haridas S."/>
            <person name="Hughes K."/>
            <person name="Justo A."/>
            <person name="Karasinski D."/>
            <person name="Kautmanova I."/>
            <person name="Kiss B."/>
            <person name="Kocsube S."/>
            <person name="Kotiranta H."/>
            <person name="LaButti K.M."/>
            <person name="Lechner B.E."/>
            <person name="Liimatainen K."/>
            <person name="Lipzen A."/>
            <person name="Lukacs Z."/>
            <person name="Mihaltcheva S."/>
            <person name="Morgado L.N."/>
            <person name="Niskanen T."/>
            <person name="Noordeloos M.E."/>
            <person name="Ohm R.A."/>
            <person name="Ortiz-Santana B."/>
            <person name="Ovrebo C."/>
            <person name="Racz N."/>
            <person name="Riley R."/>
            <person name="Savchenko A."/>
            <person name="Shiryaev A."/>
            <person name="Soop K."/>
            <person name="Spirin V."/>
            <person name="Szebenyi C."/>
            <person name="Tomsovsky M."/>
            <person name="Tulloss R.E."/>
            <person name="Uehling J."/>
            <person name="Grigoriev I.V."/>
            <person name="Vagvolgyi C."/>
            <person name="Papp T."/>
            <person name="Martin F.M."/>
            <person name="Miettinen O."/>
            <person name="Hibbett D.S."/>
            <person name="Nagy L.G."/>
        </authorList>
    </citation>
    <scope>NUCLEOTIDE SEQUENCE [LARGE SCALE GENOMIC DNA]</scope>
    <source>
        <strain evidence="2 3">CBS 121175</strain>
    </source>
</reference>
<feature type="domain" description="JmjC" evidence="1">
    <location>
        <begin position="75"/>
        <end position="253"/>
    </location>
</feature>
<dbReference type="InterPro" id="IPR014710">
    <property type="entry name" value="RmlC-like_jellyroll"/>
</dbReference>
<dbReference type="Proteomes" id="UP000307440">
    <property type="component" value="Unassembled WGS sequence"/>
</dbReference>
<dbReference type="SUPFAM" id="SSF51197">
    <property type="entry name" value="Clavaminate synthase-like"/>
    <property type="match status" value="1"/>
</dbReference>
<protein>
    <submittedName>
        <fullName evidence="2">Clavaminate synthase-like protein</fullName>
    </submittedName>
</protein>
<dbReference type="SMART" id="SM00558">
    <property type="entry name" value="JmjC"/>
    <property type="match status" value="1"/>
</dbReference>
<dbReference type="Pfam" id="PF13621">
    <property type="entry name" value="Cupin_8"/>
    <property type="match status" value="1"/>
</dbReference>
<evidence type="ECO:0000259" key="1">
    <source>
        <dbReference type="PROSITE" id="PS51184"/>
    </source>
</evidence>
<dbReference type="STRING" id="230819.A0A5C3L7S0"/>
<dbReference type="OrthoDB" id="424465at2759"/>
<dbReference type="InterPro" id="IPR003347">
    <property type="entry name" value="JmjC_dom"/>
</dbReference>
<dbReference type="AlphaFoldDB" id="A0A5C3L7S0"/>
<name>A0A5C3L7S0_COPMA</name>
<evidence type="ECO:0000313" key="2">
    <source>
        <dbReference type="EMBL" id="TFK28735.1"/>
    </source>
</evidence>
<dbReference type="PANTHER" id="PTHR12461">
    <property type="entry name" value="HYPOXIA-INDUCIBLE FACTOR 1 ALPHA INHIBITOR-RELATED"/>
    <property type="match status" value="1"/>
</dbReference>
<dbReference type="PROSITE" id="PS51184">
    <property type="entry name" value="JMJC"/>
    <property type="match status" value="1"/>
</dbReference>
<gene>
    <name evidence="2" type="ORF">FA15DRAFT_664770</name>
</gene>
<proteinExistence type="predicted"/>
<dbReference type="EMBL" id="ML210153">
    <property type="protein sequence ID" value="TFK28735.1"/>
    <property type="molecule type" value="Genomic_DNA"/>
</dbReference>